<sequence>MFSFNSIVVVNAMFAFKYPMTGDFISVYFDLKHFYFDCREIINIMDGVVEKRGRRKIINKMIKLRFLRPHQVVELLHCFLYTKRIQRYIFNVIYPVLMKYKKSLVL</sequence>
<proteinExistence type="predicted"/>
<organism evidence="1">
    <name type="scientific">Spodoptera exigua multiple nucleopolyhedrovirus</name>
    <dbReference type="NCBI Taxonomy" id="10454"/>
    <lineage>
        <taxon>Viruses</taxon>
        <taxon>Viruses incertae sedis</taxon>
        <taxon>Naldaviricetes</taxon>
        <taxon>Lefavirales</taxon>
        <taxon>Baculoviridae</taxon>
        <taxon>Alphabaculovirus</taxon>
    </lineage>
</organism>
<reference evidence="1" key="1">
    <citation type="submission" date="2019-09" db="EMBL/GenBank/DDBJ databases">
        <authorList>
            <person name="Tao P."/>
            <person name="Yang T."/>
            <person name="Chen J."/>
            <person name="Lin C."/>
            <person name="Hu J."/>
            <person name="Zhu Y."/>
            <person name="Lv H."/>
            <person name="Tian M."/>
            <person name="Gao Q."/>
            <person name="Jia J."/>
        </authorList>
    </citation>
    <scope>NUCLEOTIDE SEQUENCE</scope>
    <source>
        <strain evidence="1">WV103</strain>
    </source>
</reference>
<accession>W0UWK5</accession>
<protein>
    <submittedName>
        <fullName evidence="1">Uncharacterized protein</fullName>
    </submittedName>
</protein>
<dbReference type="EMBL" id="MN481987">
    <property type="protein sequence ID" value="QKO28847.1"/>
    <property type="molecule type" value="Genomic_DNA"/>
</dbReference>
<name>W0UWK5_9ABAC</name>
<evidence type="ECO:0000313" key="1">
    <source>
        <dbReference type="EMBL" id="QKO28847.1"/>
    </source>
</evidence>